<accession>A0A1I1M7L3</accession>
<reference evidence="4 5" key="1">
    <citation type="submission" date="2016-10" db="EMBL/GenBank/DDBJ databases">
        <authorList>
            <person name="de Groot N.N."/>
        </authorList>
    </citation>
    <scope>NUCLEOTIDE SEQUENCE [LARGE SCALE GENOMIC DNA]</scope>
    <source>
        <strain evidence="4 5">CGMCC 1.10210</strain>
    </source>
</reference>
<proteinExistence type="predicted"/>
<dbReference type="PANTHER" id="PTHR44757:SF2">
    <property type="entry name" value="BIOFILM ARCHITECTURE MAINTENANCE PROTEIN MBAA"/>
    <property type="match status" value="1"/>
</dbReference>
<comment type="catalytic activity">
    <reaction evidence="1">
        <text>3',3'-c-di-GMP + H2O = 5'-phosphoguanylyl(3'-&gt;5')guanosine + H(+)</text>
        <dbReference type="Rhea" id="RHEA:24902"/>
        <dbReference type="ChEBI" id="CHEBI:15377"/>
        <dbReference type="ChEBI" id="CHEBI:15378"/>
        <dbReference type="ChEBI" id="CHEBI:58754"/>
        <dbReference type="ChEBI" id="CHEBI:58805"/>
        <dbReference type="EC" id="3.1.4.52"/>
    </reaction>
    <physiologicalReaction direction="left-to-right" evidence="1">
        <dbReference type="Rhea" id="RHEA:24903"/>
    </physiologicalReaction>
</comment>
<dbReference type="NCBIfam" id="TIGR00254">
    <property type="entry name" value="GGDEF"/>
    <property type="match status" value="1"/>
</dbReference>
<dbReference type="SMART" id="SM00052">
    <property type="entry name" value="EAL"/>
    <property type="match status" value="1"/>
</dbReference>
<dbReference type="Pfam" id="PF00563">
    <property type="entry name" value="EAL"/>
    <property type="match status" value="1"/>
</dbReference>
<dbReference type="PANTHER" id="PTHR44757">
    <property type="entry name" value="DIGUANYLATE CYCLASE DGCP"/>
    <property type="match status" value="1"/>
</dbReference>
<dbReference type="FunFam" id="3.30.70.270:FF:000001">
    <property type="entry name" value="Diguanylate cyclase domain protein"/>
    <property type="match status" value="1"/>
</dbReference>
<dbReference type="Proteomes" id="UP000182258">
    <property type="component" value="Unassembled WGS sequence"/>
</dbReference>
<dbReference type="RefSeq" id="WP_082102246.1">
    <property type="nucleotide sequence ID" value="NZ_FOMB01000011.1"/>
</dbReference>
<dbReference type="PROSITE" id="PS50887">
    <property type="entry name" value="GGDEF"/>
    <property type="match status" value="1"/>
</dbReference>
<feature type="domain" description="GGDEF" evidence="3">
    <location>
        <begin position="449"/>
        <end position="582"/>
    </location>
</feature>
<dbReference type="SUPFAM" id="SSF141868">
    <property type="entry name" value="EAL domain-like"/>
    <property type="match status" value="1"/>
</dbReference>
<dbReference type="Pfam" id="PF13188">
    <property type="entry name" value="PAS_8"/>
    <property type="match status" value="1"/>
</dbReference>
<dbReference type="InterPro" id="IPR000014">
    <property type="entry name" value="PAS"/>
</dbReference>
<dbReference type="NCBIfam" id="TIGR00229">
    <property type="entry name" value="sensory_box"/>
    <property type="match status" value="1"/>
</dbReference>
<dbReference type="SMART" id="SM00091">
    <property type="entry name" value="PAS"/>
    <property type="match status" value="1"/>
</dbReference>
<evidence type="ECO:0000313" key="5">
    <source>
        <dbReference type="Proteomes" id="UP000182258"/>
    </source>
</evidence>
<organism evidence="4 5">
    <name type="scientific">Devosia psychrophila</name>
    <dbReference type="NCBI Taxonomy" id="728005"/>
    <lineage>
        <taxon>Bacteria</taxon>
        <taxon>Pseudomonadati</taxon>
        <taxon>Pseudomonadota</taxon>
        <taxon>Alphaproteobacteria</taxon>
        <taxon>Hyphomicrobiales</taxon>
        <taxon>Devosiaceae</taxon>
        <taxon>Devosia</taxon>
    </lineage>
</organism>
<dbReference type="STRING" id="728005.SAMN04488059_11112"/>
<dbReference type="Gene3D" id="3.30.70.270">
    <property type="match status" value="1"/>
</dbReference>
<dbReference type="InterPro" id="IPR035919">
    <property type="entry name" value="EAL_sf"/>
</dbReference>
<dbReference type="Gene3D" id="3.20.20.450">
    <property type="entry name" value="EAL domain"/>
    <property type="match status" value="1"/>
</dbReference>
<dbReference type="OrthoDB" id="9814202at2"/>
<dbReference type="InterPro" id="IPR043128">
    <property type="entry name" value="Rev_trsase/Diguanyl_cyclase"/>
</dbReference>
<dbReference type="InterPro" id="IPR035965">
    <property type="entry name" value="PAS-like_dom_sf"/>
</dbReference>
<dbReference type="FunFam" id="3.20.20.450:FF:000001">
    <property type="entry name" value="Cyclic di-GMP phosphodiesterase yahA"/>
    <property type="match status" value="1"/>
</dbReference>
<dbReference type="SUPFAM" id="SSF55785">
    <property type="entry name" value="PYP-like sensor domain (PAS domain)"/>
    <property type="match status" value="1"/>
</dbReference>
<dbReference type="CDD" id="cd00130">
    <property type="entry name" value="PAS"/>
    <property type="match status" value="1"/>
</dbReference>
<dbReference type="InterPro" id="IPR052155">
    <property type="entry name" value="Biofilm_reg_signaling"/>
</dbReference>
<dbReference type="GO" id="GO:0071111">
    <property type="term" value="F:cyclic-guanylate-specific phosphodiesterase activity"/>
    <property type="evidence" value="ECO:0007669"/>
    <property type="project" value="UniProtKB-EC"/>
</dbReference>
<dbReference type="GO" id="GO:0071732">
    <property type="term" value="P:cellular response to nitric oxide"/>
    <property type="evidence" value="ECO:0007669"/>
    <property type="project" value="UniProtKB-ARBA"/>
</dbReference>
<dbReference type="InterPro" id="IPR000160">
    <property type="entry name" value="GGDEF_dom"/>
</dbReference>
<dbReference type="PROSITE" id="PS50883">
    <property type="entry name" value="EAL"/>
    <property type="match status" value="1"/>
</dbReference>
<dbReference type="CDD" id="cd01948">
    <property type="entry name" value="EAL"/>
    <property type="match status" value="1"/>
</dbReference>
<dbReference type="InterPro" id="IPR029787">
    <property type="entry name" value="Nucleotide_cyclase"/>
</dbReference>
<dbReference type="CDD" id="cd01949">
    <property type="entry name" value="GGDEF"/>
    <property type="match status" value="1"/>
</dbReference>
<dbReference type="EMBL" id="FOMB01000011">
    <property type="protein sequence ID" value="SFC77660.1"/>
    <property type="molecule type" value="Genomic_DNA"/>
</dbReference>
<evidence type="ECO:0000313" key="4">
    <source>
        <dbReference type="EMBL" id="SFC77660.1"/>
    </source>
</evidence>
<name>A0A1I1M7L3_9HYPH</name>
<dbReference type="Pfam" id="PF00990">
    <property type="entry name" value="GGDEF"/>
    <property type="match status" value="1"/>
</dbReference>
<evidence type="ECO:0000256" key="1">
    <source>
        <dbReference type="ARBA" id="ARBA00051114"/>
    </source>
</evidence>
<gene>
    <name evidence="4" type="ORF">SAMN04488059_11112</name>
</gene>
<dbReference type="SMART" id="SM00267">
    <property type="entry name" value="GGDEF"/>
    <property type="match status" value="1"/>
</dbReference>
<dbReference type="SUPFAM" id="SSF55073">
    <property type="entry name" value="Nucleotide cyclase"/>
    <property type="match status" value="1"/>
</dbReference>
<evidence type="ECO:0000259" key="3">
    <source>
        <dbReference type="PROSITE" id="PS50887"/>
    </source>
</evidence>
<feature type="domain" description="EAL" evidence="2">
    <location>
        <begin position="591"/>
        <end position="841"/>
    </location>
</feature>
<evidence type="ECO:0000259" key="2">
    <source>
        <dbReference type="PROSITE" id="PS50883"/>
    </source>
</evidence>
<dbReference type="AlphaFoldDB" id="A0A1I1M7L3"/>
<sequence length="842" mass="92654">MPGSSLPQVPAEKVSELVEETPLQKAFATFLEEQATLDLKVLQRHWQAAPRRHGALPLYEDAVLGRTGRAAANTALVRPLSGGRYEIALSGATFNDWVDIEAAGRDISTLPPDCAHALLDAIEEAMRARHPIHMRAFSVRNGVVKPYDLVVFPLANRWGGLLLLAYVRAREEQFGMVDAIFASTTGGLLALSPTKNQDGLTDDFRVIAVNQGGADLVLREIAELQWQLLSDLFPQLRGTGALDKLVAVHNSGQAAEFDFVYPGETGVRHFSMRAAAMNGLVSASLFDITEIRNREESFKLLFQDSPLPMVVYDPQTLGMRDVNLAAIAHYGYDRERFLNLMLHDLLPEDDRSSVRTVFASGPLEAGTDEVWRQIKADGSLIEARVFSRQVDFHGLPARLAVIVDVTEQRKIEARVSFMAHHDALTGLPNRVLFLDELRRALSRVHRQGQPAAILCIDLDCFKDVNDTFGHPVGDVLLQQVSDRLRAALRDNDLVARLGGDEFSVIQRDLADAGEAGQLAERLIDVLSKPYDLKGQQVVIGASVGIALAPTDGESADDLLKNADMALYRAKDEGRGVFRYFQSEMDARMKARRQLEMELRAALIMGEFELYYQPFVSTETNAVTGFEALLRWKHPQRGMVSPLEFIPLAEEIGLITPIGEWVLRKACAEAATWPIHMRVAVNLSAVQFRGHKLTPVVASALASAGLRPDRLELEITESVLLRDSQANITTLHQLRELGVRISMDDFGTGYSSLSYLRSFPFDKIKIDQSFVRDMAANSGDAAIVRAVTGLGASLGISTTAEGVETLAQLEQLRAEGCTEVQGYFLGRPMPSSDIPALLAARTD</sequence>
<dbReference type="InterPro" id="IPR001633">
    <property type="entry name" value="EAL_dom"/>
</dbReference>
<protein>
    <submittedName>
        <fullName evidence="4">Diguanylate cyclase/phosphodiesterase</fullName>
    </submittedName>
</protein>
<dbReference type="Gene3D" id="3.30.450.20">
    <property type="entry name" value="PAS domain"/>
    <property type="match status" value="2"/>
</dbReference>